<name>A0A1I8M9Z1_MUSDO</name>
<dbReference type="STRING" id="7370.A0A1I8M9Z1"/>
<protein>
    <submittedName>
        <fullName evidence="8">Heat shock protein 23</fullName>
    </submittedName>
</protein>
<evidence type="ECO:0000259" key="5">
    <source>
        <dbReference type="PROSITE" id="PS01031"/>
    </source>
</evidence>
<dbReference type="VEuPathDB" id="VectorBase:MDOMA2_008539"/>
<dbReference type="AlphaFoldDB" id="A0A1I8M9Z1"/>
<evidence type="ECO:0000313" key="7">
    <source>
        <dbReference type="Proteomes" id="UP001652621"/>
    </source>
</evidence>
<gene>
    <name evidence="6" type="primary">101899033</name>
    <name evidence="8" type="synonym">LOC101899033</name>
</gene>
<dbReference type="PANTHER" id="PTHR45640:SF13">
    <property type="entry name" value="HEAT SHOCK PROTEIN 22-RELATED"/>
    <property type="match status" value="1"/>
</dbReference>
<keyword evidence="7" id="KW-1185">Reference proteome</keyword>
<accession>A0A1I8M9Z1</accession>
<dbReference type="InterPro" id="IPR008978">
    <property type="entry name" value="HSP20-like_chaperone"/>
</dbReference>
<organism evidence="6">
    <name type="scientific">Musca domestica</name>
    <name type="common">House fly</name>
    <dbReference type="NCBI Taxonomy" id="7370"/>
    <lineage>
        <taxon>Eukaryota</taxon>
        <taxon>Metazoa</taxon>
        <taxon>Ecdysozoa</taxon>
        <taxon>Arthropoda</taxon>
        <taxon>Hexapoda</taxon>
        <taxon>Insecta</taxon>
        <taxon>Pterygota</taxon>
        <taxon>Neoptera</taxon>
        <taxon>Endopterygota</taxon>
        <taxon>Diptera</taxon>
        <taxon>Brachycera</taxon>
        <taxon>Muscomorpha</taxon>
        <taxon>Muscoidea</taxon>
        <taxon>Muscidae</taxon>
        <taxon>Musca</taxon>
    </lineage>
</organism>
<feature type="region of interest" description="Disordered" evidence="4">
    <location>
        <begin position="172"/>
        <end position="207"/>
    </location>
</feature>
<evidence type="ECO:0000256" key="2">
    <source>
        <dbReference type="PROSITE-ProRule" id="PRU00285"/>
    </source>
</evidence>
<evidence type="ECO:0000313" key="8">
    <source>
        <dbReference type="RefSeq" id="XP_005190102.1"/>
    </source>
</evidence>
<feature type="domain" description="SHSP" evidence="5">
    <location>
        <begin position="66"/>
        <end position="175"/>
    </location>
</feature>
<dbReference type="GO" id="GO:0005634">
    <property type="term" value="C:nucleus"/>
    <property type="evidence" value="ECO:0007669"/>
    <property type="project" value="TreeGrafter"/>
</dbReference>
<evidence type="ECO:0000256" key="3">
    <source>
        <dbReference type="RuleBase" id="RU003616"/>
    </source>
</evidence>
<dbReference type="GO" id="GO:0051082">
    <property type="term" value="F:unfolded protein binding"/>
    <property type="evidence" value="ECO:0007669"/>
    <property type="project" value="TreeGrafter"/>
</dbReference>
<dbReference type="Proteomes" id="UP001652621">
    <property type="component" value="Unplaced"/>
</dbReference>
<dbReference type="GeneID" id="101899033"/>
<dbReference type="SUPFAM" id="SSF49764">
    <property type="entry name" value="HSP20-like chaperones"/>
    <property type="match status" value="1"/>
</dbReference>
<dbReference type="GO" id="GO:0005737">
    <property type="term" value="C:cytoplasm"/>
    <property type="evidence" value="ECO:0007669"/>
    <property type="project" value="TreeGrafter"/>
</dbReference>
<dbReference type="KEGG" id="mde:101899033"/>
<dbReference type="InterPro" id="IPR002068">
    <property type="entry name" value="A-crystallin/Hsp20_dom"/>
</dbReference>
<dbReference type="Pfam" id="PF00011">
    <property type="entry name" value="HSP20"/>
    <property type="match status" value="1"/>
</dbReference>
<dbReference type="GO" id="GO:0042026">
    <property type="term" value="P:protein refolding"/>
    <property type="evidence" value="ECO:0007669"/>
    <property type="project" value="TreeGrafter"/>
</dbReference>
<dbReference type="CDD" id="cd06526">
    <property type="entry name" value="metazoan_ACD"/>
    <property type="match status" value="1"/>
</dbReference>
<dbReference type="PRINTS" id="PR00299">
    <property type="entry name" value="ACRYSTALLIN"/>
</dbReference>
<proteinExistence type="inferred from homology"/>
<dbReference type="OrthoDB" id="1431247at2759"/>
<evidence type="ECO:0000256" key="4">
    <source>
        <dbReference type="SAM" id="MobiDB-lite"/>
    </source>
</evidence>
<evidence type="ECO:0000256" key="1">
    <source>
        <dbReference type="ARBA" id="ARBA00023016"/>
    </source>
</evidence>
<dbReference type="Gene3D" id="2.60.40.790">
    <property type="match status" value="1"/>
</dbReference>
<dbReference type="GO" id="GO:0009408">
    <property type="term" value="P:response to heat"/>
    <property type="evidence" value="ECO:0007669"/>
    <property type="project" value="TreeGrafter"/>
</dbReference>
<dbReference type="RefSeq" id="XP_005190102.1">
    <property type="nucleotide sequence ID" value="XM_005190045.3"/>
</dbReference>
<dbReference type="EnsemblMetazoa" id="MDOA002738-RA">
    <property type="protein sequence ID" value="MDOA002738-PA"/>
    <property type="gene ID" value="MDOA002738"/>
</dbReference>
<dbReference type="InterPro" id="IPR001436">
    <property type="entry name" value="Alpha-crystallin/sHSP_animal"/>
</dbReference>
<evidence type="ECO:0000313" key="6">
    <source>
        <dbReference type="EnsemblMetazoa" id="MDOA002738-PA"/>
    </source>
</evidence>
<reference evidence="6" key="1">
    <citation type="submission" date="2020-05" db="UniProtKB">
        <authorList>
            <consortium name="EnsemblMetazoa"/>
        </authorList>
    </citation>
    <scope>IDENTIFICATION</scope>
    <source>
        <strain evidence="6">Aabys</strain>
    </source>
</reference>
<reference evidence="8" key="2">
    <citation type="submission" date="2025-04" db="UniProtKB">
        <authorList>
            <consortium name="RefSeq"/>
        </authorList>
    </citation>
    <scope>IDENTIFICATION</scope>
    <source>
        <strain evidence="8">Aabys</strain>
    </source>
</reference>
<dbReference type="eggNOG" id="KOG3591">
    <property type="taxonomic scope" value="Eukaryota"/>
</dbReference>
<comment type="similarity">
    <text evidence="2 3">Belongs to the small heat shock protein (HSP20) family.</text>
</comment>
<dbReference type="PROSITE" id="PS01031">
    <property type="entry name" value="SHSP"/>
    <property type="match status" value="1"/>
</dbReference>
<keyword evidence="1 8" id="KW-0346">Stress response</keyword>
<sequence>MSTLPLLLSLIDELDRESPSYYGNDFGLGLSPYLIHSHAHREPITNSIGYTMPLSLLSRLNERQAARRRDSKEERVSPIGKDGFQVCMDVAQFKPNELNIKVVDNSIIIEGKHEEREDQHGYIQRHFVRRYVLPNGYDAEKVASTLSSDGILTVSVPKPQLEDKSSERVVQIQQTGPAHLNIKQNSKEKASEANGTATNGAADEEKK</sequence>
<dbReference type="VEuPathDB" id="VectorBase:MDOA002738"/>
<dbReference type="PANTHER" id="PTHR45640">
    <property type="entry name" value="HEAT SHOCK PROTEIN HSP-12.2-RELATED"/>
    <property type="match status" value="1"/>
</dbReference>